<protein>
    <recommendedName>
        <fullName evidence="3">Choice-of-anchor I domain-containing protein</fullName>
    </recommendedName>
</protein>
<evidence type="ECO:0000256" key="1">
    <source>
        <dbReference type="SAM" id="MobiDB-lite"/>
    </source>
</evidence>
<evidence type="ECO:0000256" key="2">
    <source>
        <dbReference type="SAM" id="SignalP"/>
    </source>
</evidence>
<keyword evidence="5" id="KW-1185">Reference proteome</keyword>
<dbReference type="EMBL" id="CAIIXF020000009">
    <property type="protein sequence ID" value="CAH1793446.1"/>
    <property type="molecule type" value="Genomic_DNA"/>
</dbReference>
<proteinExistence type="predicted"/>
<dbReference type="Gene3D" id="2.130.10.10">
    <property type="entry name" value="YVTN repeat-like/Quinoprotein amine dehydrogenase"/>
    <property type="match status" value="1"/>
</dbReference>
<organism evidence="4 5">
    <name type="scientific">Owenia fusiformis</name>
    <name type="common">Polychaete worm</name>
    <dbReference type="NCBI Taxonomy" id="6347"/>
    <lineage>
        <taxon>Eukaryota</taxon>
        <taxon>Metazoa</taxon>
        <taxon>Spiralia</taxon>
        <taxon>Lophotrochozoa</taxon>
        <taxon>Annelida</taxon>
        <taxon>Polychaeta</taxon>
        <taxon>Sedentaria</taxon>
        <taxon>Canalipalpata</taxon>
        <taxon>Sabellida</taxon>
        <taxon>Oweniida</taxon>
        <taxon>Oweniidae</taxon>
        <taxon>Owenia</taxon>
    </lineage>
</organism>
<gene>
    <name evidence="4" type="ORF">OFUS_LOCUS18294</name>
</gene>
<accession>A0A8S4PNU8</accession>
<feature type="domain" description="Choice-of-anchor I" evidence="3">
    <location>
        <begin position="80"/>
        <end position="577"/>
    </location>
</feature>
<feature type="signal peptide" evidence="2">
    <location>
        <begin position="1"/>
        <end position="24"/>
    </location>
</feature>
<dbReference type="InterPro" id="IPR055188">
    <property type="entry name" value="Choice_anch_I"/>
</dbReference>
<dbReference type="AlphaFoldDB" id="A0A8S4PNU8"/>
<feature type="region of interest" description="Disordered" evidence="1">
    <location>
        <begin position="592"/>
        <end position="653"/>
    </location>
</feature>
<dbReference type="Pfam" id="PF22494">
    <property type="entry name" value="choice_anch_I"/>
    <property type="match status" value="1"/>
</dbReference>
<dbReference type="InterPro" id="IPR052956">
    <property type="entry name" value="Mesenchyme-surface_protein"/>
</dbReference>
<dbReference type="NCBIfam" id="NF038117">
    <property type="entry name" value="choice_anch_I"/>
    <property type="match status" value="1"/>
</dbReference>
<feature type="non-terminal residue" evidence="4">
    <location>
        <position position="1"/>
    </location>
</feature>
<dbReference type="InterPro" id="IPR015943">
    <property type="entry name" value="WD40/YVTN_repeat-like_dom_sf"/>
</dbReference>
<evidence type="ECO:0000259" key="3">
    <source>
        <dbReference type="Pfam" id="PF22494"/>
    </source>
</evidence>
<dbReference type="PANTHER" id="PTHR46928">
    <property type="entry name" value="MESENCHYME-SPECIFIC CELL SURFACE GLYCOPROTEIN"/>
    <property type="match status" value="1"/>
</dbReference>
<feature type="compositionally biased region" description="Low complexity" evidence="1">
    <location>
        <begin position="634"/>
        <end position="645"/>
    </location>
</feature>
<feature type="chain" id="PRO_5035949131" description="Choice-of-anchor I domain-containing protein" evidence="2">
    <location>
        <begin position="25"/>
        <end position="653"/>
    </location>
</feature>
<sequence length="653" mass="71304">MASQTMFLDTVFIILLTYLRTIHCAVTLTQISTVYLPYFEGSGWAKQYALVTDNIANAAETSVYDADRAIIYSVGGNGFLNIIDAKDATNLTHVHSVQFHPDFGKAYASDVKLCSGYVFVTVQFMDNPDNGMVSVFSPFQPTVGTIYRIVDIEVGSYPAQMQFTKDCKTLVVANEGRLSKAGNGNYYDAEGSISIVMFTSEDFTVSEVTTLDFQQYNARTNEYMEKGVRYLYRGLDQTPLVSTFSQDLEPKSVTINTAETRAYISLQENNAIAIVDLTTKSIIDLYPLGTKSWKNNWIDASNTDGGFMQQYDIQSFYQPDGMKYFEANGVGYIATANEGAAKHYRVNKVGLTWTEIITGKTLSAENIVSKSVSGALSSSLNTYSKLGGMEFSKLEGVVTEDGQQVYERFYAFGGRSIAIWRADDISLVYESGNQTATEHYNKYLSIFNGHMADLAHTPKEDKDTRSAMKGAEPESLEIADVGDERYIFVGNERTSTIMVYKMSKSSHVPVFESINRAGNLDNSWTSLYENRAGRDVGDGVGDIDPEGLFFIPYDESPNCEPLLLVTGAVSGTVSLYSVNGLPVPSERICKTVTQGPPFVPPETSTKSTPTAPSTNTPEQTTASTTLPGEAPGQSTASTSPPSEAPGQSTASTS</sequence>
<dbReference type="InterPro" id="IPR011044">
    <property type="entry name" value="Quino_amine_DH_bsu"/>
</dbReference>
<name>A0A8S4PNU8_OWEFU</name>
<reference evidence="4" key="1">
    <citation type="submission" date="2022-03" db="EMBL/GenBank/DDBJ databases">
        <authorList>
            <person name="Martin C."/>
        </authorList>
    </citation>
    <scope>NUCLEOTIDE SEQUENCE</scope>
</reference>
<dbReference type="SUPFAM" id="SSF50969">
    <property type="entry name" value="YVTN repeat-like/Quinoprotein amine dehydrogenase"/>
    <property type="match status" value="1"/>
</dbReference>
<feature type="compositionally biased region" description="Low complexity" evidence="1">
    <location>
        <begin position="601"/>
        <end position="617"/>
    </location>
</feature>
<evidence type="ECO:0000313" key="4">
    <source>
        <dbReference type="EMBL" id="CAH1793446.1"/>
    </source>
</evidence>
<dbReference type="Proteomes" id="UP000749559">
    <property type="component" value="Unassembled WGS sequence"/>
</dbReference>
<dbReference type="OrthoDB" id="425936at2759"/>
<keyword evidence="2" id="KW-0732">Signal</keyword>
<comment type="caution">
    <text evidence="4">The sequence shown here is derived from an EMBL/GenBank/DDBJ whole genome shotgun (WGS) entry which is preliminary data.</text>
</comment>
<evidence type="ECO:0000313" key="5">
    <source>
        <dbReference type="Proteomes" id="UP000749559"/>
    </source>
</evidence>
<dbReference type="PANTHER" id="PTHR46928:SF1">
    <property type="entry name" value="MESENCHYME-SPECIFIC CELL SURFACE GLYCOPROTEIN"/>
    <property type="match status" value="1"/>
</dbReference>